<keyword evidence="1" id="KW-0812">Transmembrane</keyword>
<reference evidence="2 3" key="1">
    <citation type="submission" date="2020-10" db="EMBL/GenBank/DDBJ databases">
        <title>Connecting structure to function with the recovery of over 1000 high-quality activated sludge metagenome-assembled genomes encoding full-length rRNA genes using long-read sequencing.</title>
        <authorList>
            <person name="Singleton C.M."/>
            <person name="Petriglieri F."/>
            <person name="Kristensen J.M."/>
            <person name="Kirkegaard R.H."/>
            <person name="Michaelsen T.Y."/>
            <person name="Andersen M.H."/>
            <person name="Karst S.M."/>
            <person name="Dueholm M.S."/>
            <person name="Nielsen P.H."/>
            <person name="Albertsen M."/>
        </authorList>
    </citation>
    <scope>NUCLEOTIDE SEQUENCE [LARGE SCALE GENOMIC DNA]</scope>
    <source>
        <strain evidence="2">OdNE_18-Q3-R46-58_MAXAC.008</strain>
    </source>
</reference>
<evidence type="ECO:0000256" key="1">
    <source>
        <dbReference type="SAM" id="Phobius"/>
    </source>
</evidence>
<protein>
    <recommendedName>
        <fullName evidence="4">DUF4190 domain-containing protein</fullName>
    </recommendedName>
</protein>
<name>A0A936F1W1_9BACT</name>
<gene>
    <name evidence="2" type="ORF">IPN91_08230</name>
</gene>
<organism evidence="2 3">
    <name type="scientific">Candidatus Geothrix odensensis</name>
    <dbReference type="NCBI Taxonomy" id="2954440"/>
    <lineage>
        <taxon>Bacteria</taxon>
        <taxon>Pseudomonadati</taxon>
        <taxon>Acidobacteriota</taxon>
        <taxon>Holophagae</taxon>
        <taxon>Holophagales</taxon>
        <taxon>Holophagaceae</taxon>
        <taxon>Geothrix</taxon>
    </lineage>
</organism>
<feature type="transmembrane region" description="Helical" evidence="1">
    <location>
        <begin position="16"/>
        <end position="38"/>
    </location>
</feature>
<comment type="caution">
    <text evidence="2">The sequence shown here is derived from an EMBL/GenBank/DDBJ whole genome shotgun (WGS) entry which is preliminary data.</text>
</comment>
<dbReference type="EMBL" id="JADKCH010000006">
    <property type="protein sequence ID" value="MBK8572619.1"/>
    <property type="molecule type" value="Genomic_DNA"/>
</dbReference>
<evidence type="ECO:0008006" key="4">
    <source>
        <dbReference type="Google" id="ProtNLM"/>
    </source>
</evidence>
<dbReference type="Proteomes" id="UP000709959">
    <property type="component" value="Unassembled WGS sequence"/>
</dbReference>
<keyword evidence="1" id="KW-1133">Transmembrane helix</keyword>
<proteinExistence type="predicted"/>
<feature type="transmembrane region" description="Helical" evidence="1">
    <location>
        <begin position="66"/>
        <end position="94"/>
    </location>
</feature>
<keyword evidence="1" id="KW-0472">Membrane</keyword>
<evidence type="ECO:0000313" key="3">
    <source>
        <dbReference type="Proteomes" id="UP000709959"/>
    </source>
</evidence>
<accession>A0A936F1W1</accession>
<dbReference type="AlphaFoldDB" id="A0A936F1W1"/>
<evidence type="ECO:0000313" key="2">
    <source>
        <dbReference type="EMBL" id="MBK8572619.1"/>
    </source>
</evidence>
<sequence>MNDFQSTAPVKAHRGVMLLVFGILGILCCVIFGILAWGRLASVGAKAMAEGRMDPSGEGLTKAGKILGIIGCAFAILSILWVIFFGGLAALGALRGQ</sequence>